<dbReference type="InterPro" id="IPR004988">
    <property type="entry name" value="DUF273"/>
</dbReference>
<evidence type="ECO:0000313" key="1">
    <source>
        <dbReference type="Proteomes" id="UP000887564"/>
    </source>
</evidence>
<dbReference type="PANTHER" id="PTHR31562:SF9">
    <property type="entry name" value="GLYCOSYLTRANSFERASE FAMILY 8 PROTEIN"/>
    <property type="match status" value="1"/>
</dbReference>
<dbReference type="PANTHER" id="PTHR31562">
    <property type="entry name" value="PROTEIN CBG18972"/>
    <property type="match status" value="1"/>
</dbReference>
<organism evidence="1 2">
    <name type="scientific">Parascaris equorum</name>
    <name type="common">Equine roundworm</name>
    <dbReference type="NCBI Taxonomy" id="6256"/>
    <lineage>
        <taxon>Eukaryota</taxon>
        <taxon>Metazoa</taxon>
        <taxon>Ecdysozoa</taxon>
        <taxon>Nematoda</taxon>
        <taxon>Chromadorea</taxon>
        <taxon>Rhabditida</taxon>
        <taxon>Spirurina</taxon>
        <taxon>Ascaridomorpha</taxon>
        <taxon>Ascaridoidea</taxon>
        <taxon>Ascarididae</taxon>
        <taxon>Parascaris</taxon>
    </lineage>
</organism>
<proteinExistence type="predicted"/>
<reference evidence="2" key="1">
    <citation type="submission" date="2022-11" db="UniProtKB">
        <authorList>
            <consortium name="WormBaseParasite"/>
        </authorList>
    </citation>
    <scope>IDENTIFICATION</scope>
</reference>
<name>A0A914RCG6_PAREQ</name>
<sequence length="111" mass="13060">LVTSFDDLFVYEACVREVLGRVNKWPGKARILNKGIAWSRDTWLTNSMWCEKDFVLHGWQRRLISSFLGLNWNYKDTFIRTEKEIETIIDGIIAETAISYKNALDRINNFL</sequence>
<dbReference type="Proteomes" id="UP000887564">
    <property type="component" value="Unplaced"/>
</dbReference>
<dbReference type="Pfam" id="PF03314">
    <property type="entry name" value="DUF273"/>
    <property type="match status" value="1"/>
</dbReference>
<protein>
    <submittedName>
        <fullName evidence="2">Uncharacterized protein</fullName>
    </submittedName>
</protein>
<keyword evidence="1" id="KW-1185">Reference proteome</keyword>
<dbReference type="AlphaFoldDB" id="A0A914RCG6"/>
<evidence type="ECO:0000313" key="2">
    <source>
        <dbReference type="WBParaSite" id="PEQ_0000437601-mRNA-1"/>
    </source>
</evidence>
<dbReference type="WBParaSite" id="PEQ_0000437601-mRNA-1">
    <property type="protein sequence ID" value="PEQ_0000437601-mRNA-1"/>
    <property type="gene ID" value="PEQ_0000437601"/>
</dbReference>
<accession>A0A914RCG6</accession>